<dbReference type="AlphaFoldDB" id="A0A067MH10"/>
<accession>A0A067MH10</accession>
<evidence type="ECO:0000313" key="1">
    <source>
        <dbReference type="EMBL" id="KDQ10816.1"/>
    </source>
</evidence>
<name>A0A067MH10_BOTB1</name>
<organism evidence="1 2">
    <name type="scientific">Botryobasidium botryosum (strain FD-172 SS1)</name>
    <dbReference type="NCBI Taxonomy" id="930990"/>
    <lineage>
        <taxon>Eukaryota</taxon>
        <taxon>Fungi</taxon>
        <taxon>Dikarya</taxon>
        <taxon>Basidiomycota</taxon>
        <taxon>Agaricomycotina</taxon>
        <taxon>Agaricomycetes</taxon>
        <taxon>Cantharellales</taxon>
        <taxon>Botryobasidiaceae</taxon>
        <taxon>Botryobasidium</taxon>
    </lineage>
</organism>
<dbReference type="HOGENOM" id="CLU_2385863_0_0_1"/>
<reference evidence="2" key="1">
    <citation type="journal article" date="2014" name="Proc. Natl. Acad. Sci. U.S.A.">
        <title>Extensive sampling of basidiomycete genomes demonstrates inadequacy of the white-rot/brown-rot paradigm for wood decay fungi.</title>
        <authorList>
            <person name="Riley R."/>
            <person name="Salamov A.A."/>
            <person name="Brown D.W."/>
            <person name="Nagy L.G."/>
            <person name="Floudas D."/>
            <person name="Held B.W."/>
            <person name="Levasseur A."/>
            <person name="Lombard V."/>
            <person name="Morin E."/>
            <person name="Otillar R."/>
            <person name="Lindquist E.A."/>
            <person name="Sun H."/>
            <person name="LaButti K.M."/>
            <person name="Schmutz J."/>
            <person name="Jabbour D."/>
            <person name="Luo H."/>
            <person name="Baker S.E."/>
            <person name="Pisabarro A.G."/>
            <person name="Walton J.D."/>
            <person name="Blanchette R.A."/>
            <person name="Henrissat B."/>
            <person name="Martin F."/>
            <person name="Cullen D."/>
            <person name="Hibbett D.S."/>
            <person name="Grigoriev I.V."/>
        </authorList>
    </citation>
    <scope>NUCLEOTIDE SEQUENCE [LARGE SCALE GENOMIC DNA]</scope>
    <source>
        <strain evidence="2">FD-172 SS1</strain>
    </source>
</reference>
<dbReference type="EMBL" id="KL198064">
    <property type="protein sequence ID" value="KDQ10816.1"/>
    <property type="molecule type" value="Genomic_DNA"/>
</dbReference>
<evidence type="ECO:0000313" key="2">
    <source>
        <dbReference type="Proteomes" id="UP000027195"/>
    </source>
</evidence>
<protein>
    <submittedName>
        <fullName evidence="1">Uncharacterized protein</fullName>
    </submittedName>
</protein>
<dbReference type="InParanoid" id="A0A067MH10"/>
<keyword evidence="2" id="KW-1185">Reference proteome</keyword>
<gene>
    <name evidence="1" type="ORF">BOTBODRAFT_57843</name>
</gene>
<proteinExistence type="predicted"/>
<sequence>MGFWNSYSGQYSMNQGQVINQPGFLSWNLSQASGQFSGGSFGGFGGPPIGGFGGPPIGAFGGGAIGAGGSFGAIGVVARSSCYSPYQGMICYPC</sequence>
<dbReference type="Proteomes" id="UP000027195">
    <property type="component" value="Unassembled WGS sequence"/>
</dbReference>